<name>A0A229SLS4_9PSEU</name>
<evidence type="ECO:0000259" key="2">
    <source>
        <dbReference type="Pfam" id="PF21686"/>
    </source>
</evidence>
<dbReference type="PANTHER" id="PTHR42705:SF2">
    <property type="entry name" value="BIFUNCTIONAL NON-HOMOLOGOUS END JOINING PROTEIN LIGD"/>
    <property type="match status" value="1"/>
</dbReference>
<dbReference type="Pfam" id="PF21686">
    <property type="entry name" value="LigD_Prim-Pol"/>
    <property type="match status" value="1"/>
</dbReference>
<comment type="caution">
    <text evidence="3">The sequence shown here is derived from an EMBL/GenBank/DDBJ whole genome shotgun (WGS) entry which is preliminary data.</text>
</comment>
<dbReference type="Proteomes" id="UP000215199">
    <property type="component" value="Unassembled WGS sequence"/>
</dbReference>
<dbReference type="Gene3D" id="3.90.920.10">
    <property type="entry name" value="DNA primase, PRIM domain"/>
    <property type="match status" value="1"/>
</dbReference>
<dbReference type="EMBL" id="NMUL01000070">
    <property type="protein sequence ID" value="OXM59796.1"/>
    <property type="molecule type" value="Genomic_DNA"/>
</dbReference>
<dbReference type="PANTHER" id="PTHR42705">
    <property type="entry name" value="BIFUNCTIONAL NON-HOMOLOGOUS END JOINING PROTEIN LIGD"/>
    <property type="match status" value="1"/>
</dbReference>
<proteinExistence type="predicted"/>
<dbReference type="InterPro" id="IPR014145">
    <property type="entry name" value="LigD_pol_dom"/>
</dbReference>
<evidence type="ECO:0000313" key="3">
    <source>
        <dbReference type="EMBL" id="OXM59796.1"/>
    </source>
</evidence>
<keyword evidence="4" id="KW-1185">Reference proteome</keyword>
<evidence type="ECO:0000256" key="1">
    <source>
        <dbReference type="SAM" id="MobiDB-lite"/>
    </source>
</evidence>
<evidence type="ECO:0000313" key="4">
    <source>
        <dbReference type="Proteomes" id="UP000215199"/>
    </source>
</evidence>
<accession>A0A229SLS4</accession>
<dbReference type="AlphaFoldDB" id="A0A229SLS4"/>
<protein>
    <recommendedName>
        <fullName evidence="2">DNA ligase D polymerase domain-containing protein</fullName>
    </recommendedName>
</protein>
<feature type="region of interest" description="Disordered" evidence="1">
    <location>
        <begin position="71"/>
        <end position="133"/>
    </location>
</feature>
<feature type="domain" description="DNA ligase D polymerase" evidence="2">
    <location>
        <begin position="9"/>
        <end position="54"/>
    </location>
</feature>
<dbReference type="InterPro" id="IPR052171">
    <property type="entry name" value="NHEJ_LigD"/>
</dbReference>
<gene>
    <name evidence="3" type="ORF">CF165_45905</name>
</gene>
<organism evidence="3 4">
    <name type="scientific">Amycolatopsis vastitatis</name>
    <dbReference type="NCBI Taxonomy" id="1905142"/>
    <lineage>
        <taxon>Bacteria</taxon>
        <taxon>Bacillati</taxon>
        <taxon>Actinomycetota</taxon>
        <taxon>Actinomycetes</taxon>
        <taxon>Pseudonocardiales</taxon>
        <taxon>Pseudonocardiaceae</taxon>
        <taxon>Amycolatopsis</taxon>
    </lineage>
</organism>
<sequence>MTLVHVGGWSQNNPAKTTIAPYSLRGRDHPTASTPVTWDEVENCAHVAQRSSRRSPSAQRAAALADCARWTSTASRPPAVERQPVKPGRRACRPPHGGGQAQSGGSPEGRDLRTLSLGSRPMQRPISRHANRTNYGVECSSLRDVS</sequence>
<reference evidence="4" key="1">
    <citation type="submission" date="2017-07" db="EMBL/GenBank/DDBJ databases">
        <title>Comparative genome mining reveals phylogenetic distribution patterns of secondary metabolites in Amycolatopsis.</title>
        <authorList>
            <person name="Adamek M."/>
            <person name="Alanjary M."/>
            <person name="Sales-Ortells H."/>
            <person name="Goodfellow M."/>
            <person name="Bull A.T."/>
            <person name="Kalinowski J."/>
            <person name="Ziemert N."/>
        </authorList>
    </citation>
    <scope>NUCLEOTIDE SEQUENCE [LARGE SCALE GENOMIC DNA]</scope>
    <source>
        <strain evidence="4">H5</strain>
    </source>
</reference>